<dbReference type="STRING" id="591019.Shell_0891"/>
<dbReference type="AlphaFoldDB" id="D7D8A4"/>
<evidence type="ECO:0000313" key="2">
    <source>
        <dbReference type="Proteomes" id="UP000002573"/>
    </source>
</evidence>
<accession>D7D8A4</accession>
<protein>
    <submittedName>
        <fullName evidence="1">Uncharacterized protein</fullName>
    </submittedName>
</protein>
<name>D7D8A4_STAHD</name>
<reference evidence="2" key="1">
    <citation type="submission" date="2010-05" db="EMBL/GenBank/DDBJ databases">
        <title>Complete sequence of Staphylothermus hellenicus DSM 12710.</title>
        <authorList>
            <consortium name="US DOE Joint Genome Institute"/>
            <person name="Lucas S."/>
            <person name="Copeland A."/>
            <person name="Lapidus A."/>
            <person name="Cheng J.-F."/>
            <person name="Bruce D."/>
            <person name="Goodwin L."/>
            <person name="Pitluck S."/>
            <person name="Davenport K."/>
            <person name="Detter J.C."/>
            <person name="Han C."/>
            <person name="Tapia R."/>
            <person name="Larimer F."/>
            <person name="Land M."/>
            <person name="Hauser L."/>
            <person name="Kyrpides N."/>
            <person name="Mikhailova N."/>
            <person name="Anderson I.J."/>
            <person name="Woyke T."/>
        </authorList>
    </citation>
    <scope>NUCLEOTIDE SEQUENCE [LARGE SCALE GENOMIC DNA]</scope>
    <source>
        <strain evidence="2">DSM 12710 / JCM 10830 / BK20S6-10-b1 / P8</strain>
    </source>
</reference>
<dbReference type="HOGENOM" id="CLU_2930357_0_0_2"/>
<keyword evidence="2" id="KW-1185">Reference proteome</keyword>
<dbReference type="KEGG" id="shc:Shell_0891"/>
<reference evidence="1 2" key="2">
    <citation type="journal article" date="2011" name="Stand. Genomic Sci.">
        <title>Complete genome sequence of Staphylothermus hellenicus P8.</title>
        <authorList>
            <person name="Anderson I."/>
            <person name="Wirth R."/>
            <person name="Lucas S."/>
            <person name="Copeland A."/>
            <person name="Lapidus A."/>
            <person name="Cheng J.F."/>
            <person name="Goodwin L."/>
            <person name="Pitluck S."/>
            <person name="Davenport K."/>
            <person name="Detter J.C."/>
            <person name="Han C."/>
            <person name="Tapia R."/>
            <person name="Land M."/>
            <person name="Hauser L."/>
            <person name="Pati A."/>
            <person name="Mikhailova N."/>
            <person name="Woyke T."/>
            <person name="Klenk H.P."/>
            <person name="Kyrpides N."/>
            <person name="Ivanova N."/>
        </authorList>
    </citation>
    <scope>NUCLEOTIDE SEQUENCE [LARGE SCALE GENOMIC DNA]</scope>
    <source>
        <strain evidence="2">DSM 12710 / JCM 10830 / BK20S6-10-b1 / P8</strain>
    </source>
</reference>
<dbReference type="EMBL" id="CP002051">
    <property type="protein sequence ID" value="ADI32000.1"/>
    <property type="molecule type" value="Genomic_DNA"/>
</dbReference>
<organism evidence="1 2">
    <name type="scientific">Staphylothermus hellenicus (strain DSM 12710 / JCM 10830 / BK20S6-10-b1 / P8)</name>
    <dbReference type="NCBI Taxonomy" id="591019"/>
    <lineage>
        <taxon>Archaea</taxon>
        <taxon>Thermoproteota</taxon>
        <taxon>Thermoprotei</taxon>
        <taxon>Desulfurococcales</taxon>
        <taxon>Desulfurococcaceae</taxon>
        <taxon>Staphylothermus</taxon>
    </lineage>
</organism>
<dbReference type="Proteomes" id="UP000002573">
    <property type="component" value="Chromosome"/>
</dbReference>
<gene>
    <name evidence="1" type="ordered locus">Shell_0891</name>
</gene>
<evidence type="ECO:0000313" key="1">
    <source>
        <dbReference type="EMBL" id="ADI32000.1"/>
    </source>
</evidence>
<sequence>MHHLERYIDGTVHSRYSKIKGLHSLETLSNRISYVIKRGIVHGIPVETYQTFPHKRTIIQ</sequence>
<proteinExistence type="predicted"/>